<dbReference type="Pfam" id="PF13193">
    <property type="entry name" value="AMP-binding_C"/>
    <property type="match status" value="1"/>
</dbReference>
<protein>
    <submittedName>
        <fullName evidence="3">Uncharacterized protein</fullName>
    </submittedName>
</protein>
<dbReference type="PROSITE" id="PS00455">
    <property type="entry name" value="AMP_BINDING"/>
    <property type="match status" value="1"/>
</dbReference>
<evidence type="ECO:0000313" key="3">
    <source>
        <dbReference type="EMBL" id="KAK7455063.1"/>
    </source>
</evidence>
<dbReference type="InterPro" id="IPR045851">
    <property type="entry name" value="AMP-bd_C_sf"/>
</dbReference>
<name>A0ABD0J2Y1_9CAEN</name>
<dbReference type="PANTHER" id="PTHR42814">
    <property type="entry name" value="AMP-BINDING DOMAIN-CONTAINING PROTEIN"/>
    <property type="match status" value="1"/>
</dbReference>
<reference evidence="3 4" key="1">
    <citation type="journal article" date="2023" name="Sci. Data">
        <title>Genome assembly of the Korean intertidal mud-creeper Batillaria attramentaria.</title>
        <authorList>
            <person name="Patra A.K."/>
            <person name="Ho P.T."/>
            <person name="Jun S."/>
            <person name="Lee S.J."/>
            <person name="Kim Y."/>
            <person name="Won Y.J."/>
        </authorList>
    </citation>
    <scope>NUCLEOTIDE SEQUENCE [LARGE SCALE GENOMIC DNA]</scope>
    <source>
        <strain evidence="3">Wonlab-2016</strain>
    </source>
</reference>
<proteinExistence type="predicted"/>
<dbReference type="InterPro" id="IPR020845">
    <property type="entry name" value="AMP-binding_CS"/>
</dbReference>
<feature type="domain" description="AMP-binding enzyme C-terminal" evidence="2">
    <location>
        <begin position="460"/>
        <end position="538"/>
    </location>
</feature>
<dbReference type="InterPro" id="IPR025110">
    <property type="entry name" value="AMP-bd_C"/>
</dbReference>
<evidence type="ECO:0000259" key="1">
    <source>
        <dbReference type="Pfam" id="PF00501"/>
    </source>
</evidence>
<dbReference type="SUPFAM" id="SSF56801">
    <property type="entry name" value="Acetyl-CoA synthetase-like"/>
    <property type="match status" value="1"/>
</dbReference>
<dbReference type="Pfam" id="PF00501">
    <property type="entry name" value="AMP-binding"/>
    <property type="match status" value="1"/>
</dbReference>
<dbReference type="CDD" id="cd04433">
    <property type="entry name" value="AFD_class_I"/>
    <property type="match status" value="1"/>
</dbReference>
<keyword evidence="4" id="KW-1185">Reference proteome</keyword>
<dbReference type="Gene3D" id="3.40.50.12780">
    <property type="entry name" value="N-terminal domain of ligase-like"/>
    <property type="match status" value="1"/>
</dbReference>
<dbReference type="PANTHER" id="PTHR42814:SF3">
    <property type="entry name" value="BETA-N-ACETYLHEXOSAMINIDASE"/>
    <property type="match status" value="1"/>
</dbReference>
<accession>A0ABD0J2Y1</accession>
<dbReference type="InterPro" id="IPR000873">
    <property type="entry name" value="AMP-dep_synth/lig_dom"/>
</dbReference>
<dbReference type="AlphaFoldDB" id="A0ABD0J2Y1"/>
<evidence type="ECO:0000313" key="4">
    <source>
        <dbReference type="Proteomes" id="UP001519460"/>
    </source>
</evidence>
<dbReference type="Gene3D" id="3.30.300.30">
    <property type="match status" value="1"/>
</dbReference>
<dbReference type="Proteomes" id="UP001519460">
    <property type="component" value="Unassembled WGS sequence"/>
</dbReference>
<gene>
    <name evidence="3" type="ORF">BaRGS_00039534</name>
</gene>
<sequence length="555" mass="61420">MFTFTTVVDALQQRVAVSGPKPAFIFHDKHGGRCVLTWQQIYRLGGRWAAVLKSGSTGQGHLVLNTLPNSPERVIVETGILLSGAASVNGQCQLADGSDLLHGLHVSRARAIILDPDVPNSPWKILEKLVSLGEDGSVTSEELPHLKLVYFVRRGEKGDDEDFLTHLENLSDWYQADVKPDDVVSVFTTSGSTGFSKLVVHTHHNLVLWNTMSHPLFDDSKEHIDLILSPLGWLGGYAGLPFVTGHQRVLCDVRGGGHPDDVVDFVWRCLQEEKCTMFFVSRFIIMQLAERVRKSRQEKVHGGESSISWEWVPECILLGGLPITRAMVQAASHLAKTVFVDYSSTDFYLIATLEVDDPDTFVDHDAGLVVKEAQVKIVDTEDENVILPVGQVGNILAKTSGMMREYLNNPQATADAFTADGFFRTGDVGSLDARGHLIVVGRGSDAIMRGPYIFYPGWLEARIRACPGVSDVLVVGVPDPLLHEELCACVVLASDHVTTQHMREFVERDIVTTEDDSLSLQPRYYLRFESFPMTDTGKPRRKVVKKQAALRLALK</sequence>
<dbReference type="EMBL" id="JACVVK020000697">
    <property type="protein sequence ID" value="KAK7455063.1"/>
    <property type="molecule type" value="Genomic_DNA"/>
</dbReference>
<feature type="domain" description="AMP-dependent synthetase/ligase" evidence="1">
    <location>
        <begin position="12"/>
        <end position="407"/>
    </location>
</feature>
<organism evidence="3 4">
    <name type="scientific">Batillaria attramentaria</name>
    <dbReference type="NCBI Taxonomy" id="370345"/>
    <lineage>
        <taxon>Eukaryota</taxon>
        <taxon>Metazoa</taxon>
        <taxon>Spiralia</taxon>
        <taxon>Lophotrochozoa</taxon>
        <taxon>Mollusca</taxon>
        <taxon>Gastropoda</taxon>
        <taxon>Caenogastropoda</taxon>
        <taxon>Sorbeoconcha</taxon>
        <taxon>Cerithioidea</taxon>
        <taxon>Batillariidae</taxon>
        <taxon>Batillaria</taxon>
    </lineage>
</organism>
<dbReference type="InterPro" id="IPR042099">
    <property type="entry name" value="ANL_N_sf"/>
</dbReference>
<evidence type="ECO:0000259" key="2">
    <source>
        <dbReference type="Pfam" id="PF13193"/>
    </source>
</evidence>
<comment type="caution">
    <text evidence="3">The sequence shown here is derived from an EMBL/GenBank/DDBJ whole genome shotgun (WGS) entry which is preliminary data.</text>
</comment>